<sequence length="179" mass="22007">MSINTIPSELFTEILRYIPLESASSILRVNKEWNREYKRIIYQDIHMIFEELIFKNMKSFEEFVYWTQVNYHLTIRNLINFGIVFNFNILIELHNIKNRLNIKVDKLIEERHEIDKLGEERYRITINDNCPDELLEKYRQNYYKFSFENNKCEYVTMLLSELETIPQYQLEKYFDQCDC</sequence>
<evidence type="ECO:0000259" key="1">
    <source>
        <dbReference type="PROSITE" id="PS50181"/>
    </source>
</evidence>
<dbReference type="InterPro" id="IPR001810">
    <property type="entry name" value="F-box_dom"/>
</dbReference>
<feature type="domain" description="F-box" evidence="1">
    <location>
        <begin position="1"/>
        <end position="52"/>
    </location>
</feature>
<keyword evidence="3" id="KW-1185">Reference proteome</keyword>
<name>A0A397HM02_9GLOM</name>
<gene>
    <name evidence="2" type="ORF">Glove_341g53</name>
</gene>
<dbReference type="EMBL" id="PQFF01000311">
    <property type="protein sequence ID" value="RHZ62253.1"/>
    <property type="molecule type" value="Genomic_DNA"/>
</dbReference>
<dbReference type="OrthoDB" id="27842at2759"/>
<organism evidence="2 3">
    <name type="scientific">Diversispora epigaea</name>
    <dbReference type="NCBI Taxonomy" id="1348612"/>
    <lineage>
        <taxon>Eukaryota</taxon>
        <taxon>Fungi</taxon>
        <taxon>Fungi incertae sedis</taxon>
        <taxon>Mucoromycota</taxon>
        <taxon>Glomeromycotina</taxon>
        <taxon>Glomeromycetes</taxon>
        <taxon>Diversisporales</taxon>
        <taxon>Diversisporaceae</taxon>
        <taxon>Diversispora</taxon>
    </lineage>
</organism>
<protein>
    <recommendedName>
        <fullName evidence="1">F-box domain-containing protein</fullName>
    </recommendedName>
</protein>
<dbReference type="InterPro" id="IPR036047">
    <property type="entry name" value="F-box-like_dom_sf"/>
</dbReference>
<accession>A0A397HM02</accession>
<comment type="caution">
    <text evidence="2">The sequence shown here is derived from an EMBL/GenBank/DDBJ whole genome shotgun (WGS) entry which is preliminary data.</text>
</comment>
<evidence type="ECO:0000313" key="3">
    <source>
        <dbReference type="Proteomes" id="UP000266861"/>
    </source>
</evidence>
<dbReference type="SUPFAM" id="SSF81383">
    <property type="entry name" value="F-box domain"/>
    <property type="match status" value="1"/>
</dbReference>
<reference evidence="2 3" key="1">
    <citation type="submission" date="2018-08" db="EMBL/GenBank/DDBJ databases">
        <title>Genome and evolution of the arbuscular mycorrhizal fungus Diversispora epigaea (formerly Glomus versiforme) and its bacterial endosymbionts.</title>
        <authorList>
            <person name="Sun X."/>
            <person name="Fei Z."/>
            <person name="Harrison M."/>
        </authorList>
    </citation>
    <scope>NUCLEOTIDE SEQUENCE [LARGE SCALE GENOMIC DNA]</scope>
    <source>
        <strain evidence="2 3">IT104</strain>
    </source>
</reference>
<evidence type="ECO:0000313" key="2">
    <source>
        <dbReference type="EMBL" id="RHZ62253.1"/>
    </source>
</evidence>
<dbReference type="Proteomes" id="UP000266861">
    <property type="component" value="Unassembled WGS sequence"/>
</dbReference>
<dbReference type="AlphaFoldDB" id="A0A397HM02"/>
<proteinExistence type="predicted"/>
<dbReference type="PROSITE" id="PS50181">
    <property type="entry name" value="FBOX"/>
    <property type="match status" value="1"/>
</dbReference>